<evidence type="ECO:0000256" key="1">
    <source>
        <dbReference type="ARBA" id="ARBA00004429"/>
    </source>
</evidence>
<gene>
    <name evidence="21" type="ORF">HELGO_WM28288</name>
</gene>
<dbReference type="InterPro" id="IPR027417">
    <property type="entry name" value="P-loop_NTPase"/>
</dbReference>
<dbReference type="NCBIfam" id="TIGR01007">
    <property type="entry name" value="eps_fam"/>
    <property type="match status" value="1"/>
</dbReference>
<comment type="catalytic activity">
    <reaction evidence="15">
        <text>L-tyrosyl-[protein] + ATP = O-phospho-L-tyrosyl-[protein] + ADP + H(+)</text>
        <dbReference type="Rhea" id="RHEA:10596"/>
        <dbReference type="Rhea" id="RHEA-COMP:10136"/>
        <dbReference type="Rhea" id="RHEA-COMP:20101"/>
        <dbReference type="ChEBI" id="CHEBI:15378"/>
        <dbReference type="ChEBI" id="CHEBI:30616"/>
        <dbReference type="ChEBI" id="CHEBI:46858"/>
        <dbReference type="ChEBI" id="CHEBI:61978"/>
        <dbReference type="ChEBI" id="CHEBI:456216"/>
        <dbReference type="EC" id="2.7.10.2"/>
    </reaction>
</comment>
<evidence type="ECO:0000256" key="17">
    <source>
        <dbReference type="SAM" id="Phobius"/>
    </source>
</evidence>
<keyword evidence="8 17" id="KW-0812">Transmembrane</keyword>
<evidence type="ECO:0000256" key="4">
    <source>
        <dbReference type="ARBA" id="ARBA00011903"/>
    </source>
</evidence>
<evidence type="ECO:0000256" key="3">
    <source>
        <dbReference type="ARBA" id="ARBA00008883"/>
    </source>
</evidence>
<comment type="similarity">
    <text evidence="3">Belongs to the etk/wzc family.</text>
</comment>
<evidence type="ECO:0000256" key="9">
    <source>
        <dbReference type="ARBA" id="ARBA00022741"/>
    </source>
</evidence>
<evidence type="ECO:0000259" key="19">
    <source>
        <dbReference type="Pfam" id="PF13614"/>
    </source>
</evidence>
<dbReference type="Pfam" id="PF13614">
    <property type="entry name" value="AAA_31"/>
    <property type="match status" value="1"/>
</dbReference>
<evidence type="ECO:0000256" key="11">
    <source>
        <dbReference type="ARBA" id="ARBA00022840"/>
    </source>
</evidence>
<dbReference type="GO" id="GO:0005524">
    <property type="term" value="F:ATP binding"/>
    <property type="evidence" value="ECO:0007669"/>
    <property type="project" value="UniProtKB-KW"/>
</dbReference>
<keyword evidence="14" id="KW-0829">Tyrosine-protein kinase</keyword>
<proteinExistence type="inferred from homology"/>
<dbReference type="EMBL" id="CACVAT010000022">
    <property type="protein sequence ID" value="CAA6800860.1"/>
    <property type="molecule type" value="Genomic_DNA"/>
</dbReference>
<evidence type="ECO:0000259" key="20">
    <source>
        <dbReference type="Pfam" id="PF13807"/>
    </source>
</evidence>
<dbReference type="InterPro" id="IPR003856">
    <property type="entry name" value="LPS_length_determ_N"/>
</dbReference>
<evidence type="ECO:0000256" key="12">
    <source>
        <dbReference type="ARBA" id="ARBA00022989"/>
    </source>
</evidence>
<dbReference type="CDD" id="cd05387">
    <property type="entry name" value="BY-kinase"/>
    <property type="match status" value="1"/>
</dbReference>
<evidence type="ECO:0000256" key="5">
    <source>
        <dbReference type="ARBA" id="ARBA00022475"/>
    </source>
</evidence>
<sequence>MQNLNQTIPGTLQDRPHIPEFAKTQDSLDLRGFWKTLSRQKGTILSIIGIVLLLTLVFTLFSSPLYRATATLNVERETTKVIDVEFLNPGDIRDTRDFYQTQFELIRSHGIIERVIDKLNLNGDVIRQSMLGKIKSAIIPPSETTGKTALVKAISENLYIEPIKNSRLVNVHFEGSSPEQSAAVANAIVETFVASNVERRISTTTGAEKFLNERITEARARLEESEKKLGDYAQKHTILQLDNKESTTSSHKLIQLSEELVRAEREIISIRTNPKRKTELAAAQKSAEYIRDEISREEGVALSRQEKTNTYKTFQREVETNQASYQGLLQRLKEVNVAGSVSNNNLTIIDKAQPPLDKHKPKMVTNLAFASLLGLLLGVAVAFLRDFMDDSVKDINELERQTQLPILGIIPAVREKDPRKMAQLALTEPRSTVAESFRTLRTTLRFKLREAKGDNTLFITSSRANEGKTTVSINLASTYAHAGNQVLLIDADLRNPSLHKVMGTTEQNGLTSYLTGDVELDKLAQTSNVQNLDIIPAGKTSHDPAELLSNRRMQDLLQIATENYDMVIIDGPPILGLADAMILSSLTTLTVLAVDSGNTQTTTVTNALKRLRQSGLTVSGILLNQVSDAADLGYEDDYYNYPTRV</sequence>
<dbReference type="InterPro" id="IPR032807">
    <property type="entry name" value="GNVR"/>
</dbReference>
<dbReference type="Pfam" id="PF02706">
    <property type="entry name" value="Wzz"/>
    <property type="match status" value="1"/>
</dbReference>
<feature type="domain" description="Tyrosine-protein kinase G-rich" evidence="20">
    <location>
        <begin position="314"/>
        <end position="386"/>
    </location>
</feature>
<evidence type="ECO:0000256" key="2">
    <source>
        <dbReference type="ARBA" id="ARBA00007316"/>
    </source>
</evidence>
<feature type="transmembrane region" description="Helical" evidence="17">
    <location>
        <begin position="44"/>
        <end position="66"/>
    </location>
</feature>
<keyword evidence="16" id="KW-0175">Coiled coil</keyword>
<evidence type="ECO:0000256" key="8">
    <source>
        <dbReference type="ARBA" id="ARBA00022692"/>
    </source>
</evidence>
<feature type="domain" description="AAA" evidence="19">
    <location>
        <begin position="467"/>
        <end position="585"/>
    </location>
</feature>
<comment type="similarity">
    <text evidence="2">Belongs to the CpsD/CapB family.</text>
</comment>
<comment type="subcellular location">
    <subcellularLocation>
        <location evidence="1">Cell inner membrane</location>
        <topology evidence="1">Multi-pass membrane protein</topology>
    </subcellularLocation>
</comment>
<feature type="coiled-coil region" evidence="16">
    <location>
        <begin position="208"/>
        <end position="273"/>
    </location>
</feature>
<dbReference type="PANTHER" id="PTHR32309">
    <property type="entry name" value="TYROSINE-PROTEIN KINASE"/>
    <property type="match status" value="1"/>
</dbReference>
<dbReference type="AlphaFoldDB" id="A0A6S6RVE2"/>
<keyword evidence="12 17" id="KW-1133">Transmembrane helix</keyword>
<feature type="domain" description="Polysaccharide chain length determinant N-terminal" evidence="18">
    <location>
        <begin position="26"/>
        <end position="119"/>
    </location>
</feature>
<evidence type="ECO:0000256" key="15">
    <source>
        <dbReference type="ARBA" id="ARBA00051245"/>
    </source>
</evidence>
<evidence type="ECO:0000313" key="21">
    <source>
        <dbReference type="EMBL" id="CAA6800860.1"/>
    </source>
</evidence>
<evidence type="ECO:0000256" key="14">
    <source>
        <dbReference type="ARBA" id="ARBA00023137"/>
    </source>
</evidence>
<evidence type="ECO:0000256" key="7">
    <source>
        <dbReference type="ARBA" id="ARBA00022679"/>
    </source>
</evidence>
<name>A0A6S6RVE2_9GAMM</name>
<evidence type="ECO:0000256" key="13">
    <source>
        <dbReference type="ARBA" id="ARBA00023136"/>
    </source>
</evidence>
<accession>A0A6S6RVE2</accession>
<evidence type="ECO:0000259" key="18">
    <source>
        <dbReference type="Pfam" id="PF02706"/>
    </source>
</evidence>
<keyword evidence="7" id="KW-0808">Transferase</keyword>
<keyword evidence="10" id="KW-0418">Kinase</keyword>
<dbReference type="InterPro" id="IPR005702">
    <property type="entry name" value="Wzc-like_C"/>
</dbReference>
<evidence type="ECO:0000256" key="16">
    <source>
        <dbReference type="SAM" id="Coils"/>
    </source>
</evidence>
<keyword evidence="13 17" id="KW-0472">Membrane</keyword>
<feature type="transmembrane region" description="Helical" evidence="17">
    <location>
        <begin position="363"/>
        <end position="384"/>
    </location>
</feature>
<dbReference type="Pfam" id="PF13807">
    <property type="entry name" value="GNVR"/>
    <property type="match status" value="1"/>
</dbReference>
<protein>
    <recommendedName>
        <fullName evidence="4">non-specific protein-tyrosine kinase</fullName>
        <ecNumber evidence="4">2.7.10.2</ecNumber>
    </recommendedName>
</protein>
<dbReference type="FunFam" id="3.40.50.300:FF:000527">
    <property type="entry name" value="Tyrosine-protein kinase etk"/>
    <property type="match status" value="1"/>
</dbReference>
<reference evidence="21" key="1">
    <citation type="submission" date="2020-01" db="EMBL/GenBank/DDBJ databases">
        <authorList>
            <person name="Meier V. D."/>
            <person name="Meier V D."/>
        </authorList>
    </citation>
    <scope>NUCLEOTIDE SEQUENCE</scope>
    <source>
        <strain evidence="21">HLG_WM_MAG_09</strain>
    </source>
</reference>
<dbReference type="InterPro" id="IPR050445">
    <property type="entry name" value="Bact_polysacc_biosynth/exp"/>
</dbReference>
<keyword evidence="5" id="KW-1003">Cell membrane</keyword>
<dbReference type="GO" id="GO:0004715">
    <property type="term" value="F:non-membrane spanning protein tyrosine kinase activity"/>
    <property type="evidence" value="ECO:0007669"/>
    <property type="project" value="UniProtKB-EC"/>
</dbReference>
<dbReference type="PANTHER" id="PTHR32309:SF13">
    <property type="entry name" value="FERRIC ENTEROBACTIN TRANSPORT PROTEIN FEPE"/>
    <property type="match status" value="1"/>
</dbReference>
<keyword evidence="11" id="KW-0067">ATP-binding</keyword>
<evidence type="ECO:0000256" key="10">
    <source>
        <dbReference type="ARBA" id="ARBA00022777"/>
    </source>
</evidence>
<dbReference type="EC" id="2.7.10.2" evidence="4"/>
<dbReference type="SUPFAM" id="SSF52540">
    <property type="entry name" value="P-loop containing nucleoside triphosphate hydrolases"/>
    <property type="match status" value="1"/>
</dbReference>
<dbReference type="GO" id="GO:0042802">
    <property type="term" value="F:identical protein binding"/>
    <property type="evidence" value="ECO:0007669"/>
    <property type="project" value="UniProtKB-ARBA"/>
</dbReference>
<evidence type="ECO:0000256" key="6">
    <source>
        <dbReference type="ARBA" id="ARBA00022519"/>
    </source>
</evidence>
<keyword evidence="6" id="KW-0997">Cell inner membrane</keyword>
<organism evidence="21">
    <name type="scientific">uncultured Thiotrichaceae bacterium</name>
    <dbReference type="NCBI Taxonomy" id="298394"/>
    <lineage>
        <taxon>Bacteria</taxon>
        <taxon>Pseudomonadati</taxon>
        <taxon>Pseudomonadota</taxon>
        <taxon>Gammaproteobacteria</taxon>
        <taxon>Thiotrichales</taxon>
        <taxon>Thiotrichaceae</taxon>
        <taxon>environmental samples</taxon>
    </lineage>
</organism>
<dbReference type="Gene3D" id="3.40.50.300">
    <property type="entry name" value="P-loop containing nucleotide triphosphate hydrolases"/>
    <property type="match status" value="1"/>
</dbReference>
<dbReference type="GO" id="GO:0005886">
    <property type="term" value="C:plasma membrane"/>
    <property type="evidence" value="ECO:0007669"/>
    <property type="project" value="UniProtKB-SubCell"/>
</dbReference>
<keyword evidence="9" id="KW-0547">Nucleotide-binding</keyword>
<dbReference type="InterPro" id="IPR025669">
    <property type="entry name" value="AAA_dom"/>
</dbReference>